<proteinExistence type="predicted"/>
<dbReference type="EMBL" id="PTIZ01000017">
    <property type="protein sequence ID" value="PPK72544.1"/>
    <property type="molecule type" value="Genomic_DNA"/>
</dbReference>
<name>A0A2S6H505_9GAMM</name>
<comment type="caution">
    <text evidence="2">The sequence shown here is derived from an EMBL/GenBank/DDBJ whole genome shotgun (WGS) entry which is preliminary data.</text>
</comment>
<dbReference type="AlphaFoldDB" id="A0A2S6H505"/>
<dbReference type="Proteomes" id="UP000240010">
    <property type="component" value="Unassembled WGS sequence"/>
</dbReference>
<feature type="transmembrane region" description="Helical" evidence="1">
    <location>
        <begin position="12"/>
        <end position="33"/>
    </location>
</feature>
<keyword evidence="1" id="KW-0812">Transmembrane</keyword>
<sequence>MQEQLPRHEEHEVFYFAFLRVLHVFVVMLLLGYSVTPFTMRLP</sequence>
<evidence type="ECO:0000313" key="3">
    <source>
        <dbReference type="Proteomes" id="UP000240010"/>
    </source>
</evidence>
<keyword evidence="1" id="KW-1133">Transmembrane helix</keyword>
<gene>
    <name evidence="2" type="ORF">B0F87_11727</name>
</gene>
<evidence type="ECO:0000313" key="2">
    <source>
        <dbReference type="EMBL" id="PPK72544.1"/>
    </source>
</evidence>
<organism evidence="2 3">
    <name type="scientific">Methylobacter tundripaludum</name>
    <dbReference type="NCBI Taxonomy" id="173365"/>
    <lineage>
        <taxon>Bacteria</taxon>
        <taxon>Pseudomonadati</taxon>
        <taxon>Pseudomonadota</taxon>
        <taxon>Gammaproteobacteria</taxon>
        <taxon>Methylococcales</taxon>
        <taxon>Methylococcaceae</taxon>
        <taxon>Methylobacter</taxon>
    </lineage>
</organism>
<evidence type="ECO:0000256" key="1">
    <source>
        <dbReference type="SAM" id="Phobius"/>
    </source>
</evidence>
<reference evidence="2 3" key="1">
    <citation type="submission" date="2018-02" db="EMBL/GenBank/DDBJ databases">
        <title>Subsurface microbial communities from deep shales in Ohio and West Virginia, USA.</title>
        <authorList>
            <person name="Wrighton K."/>
        </authorList>
    </citation>
    <scope>NUCLEOTIDE SEQUENCE [LARGE SCALE GENOMIC DNA]</scope>
    <source>
        <strain evidence="2 3">OWC-DMM</strain>
    </source>
</reference>
<accession>A0A2S6H505</accession>
<keyword evidence="1" id="KW-0472">Membrane</keyword>
<protein>
    <submittedName>
        <fullName evidence="2">Uncharacterized protein</fullName>
    </submittedName>
</protein>